<gene>
    <name evidence="1" type="primary">ORF217681</name>
</gene>
<feature type="non-terminal residue" evidence="1">
    <location>
        <position position="71"/>
    </location>
</feature>
<protein>
    <submittedName>
        <fullName evidence="1">Uncharacterized protein</fullName>
    </submittedName>
</protein>
<name>A0A0B7C0C0_9EUPU</name>
<dbReference type="AlphaFoldDB" id="A0A0B7C0C0"/>
<evidence type="ECO:0000313" key="1">
    <source>
        <dbReference type="EMBL" id="CEK98066.1"/>
    </source>
</evidence>
<sequence>STHMDGRPECRLIEHQTSKHFLTSTNLSANTGHLENRELGPSRSQTVLQAEVHQEWGNTYSRGTPEQKSAT</sequence>
<dbReference type="EMBL" id="HACG01051195">
    <property type="protein sequence ID" value="CEK98066.1"/>
    <property type="molecule type" value="Transcribed_RNA"/>
</dbReference>
<feature type="non-terminal residue" evidence="1">
    <location>
        <position position="1"/>
    </location>
</feature>
<proteinExistence type="predicted"/>
<organism evidence="1">
    <name type="scientific">Arion vulgaris</name>
    <dbReference type="NCBI Taxonomy" id="1028688"/>
    <lineage>
        <taxon>Eukaryota</taxon>
        <taxon>Metazoa</taxon>
        <taxon>Spiralia</taxon>
        <taxon>Lophotrochozoa</taxon>
        <taxon>Mollusca</taxon>
        <taxon>Gastropoda</taxon>
        <taxon>Heterobranchia</taxon>
        <taxon>Euthyneura</taxon>
        <taxon>Panpulmonata</taxon>
        <taxon>Eupulmonata</taxon>
        <taxon>Stylommatophora</taxon>
        <taxon>Helicina</taxon>
        <taxon>Arionoidea</taxon>
        <taxon>Arionidae</taxon>
        <taxon>Arion</taxon>
    </lineage>
</organism>
<accession>A0A0B7C0C0</accession>
<reference evidence="1" key="1">
    <citation type="submission" date="2014-12" db="EMBL/GenBank/DDBJ databases">
        <title>Insight into the proteome of Arion vulgaris.</title>
        <authorList>
            <person name="Aradska J."/>
            <person name="Bulat T."/>
            <person name="Smidak R."/>
            <person name="Sarate P."/>
            <person name="Gangsoo J."/>
            <person name="Sialana F."/>
            <person name="Bilban M."/>
            <person name="Lubec G."/>
        </authorList>
    </citation>
    <scope>NUCLEOTIDE SEQUENCE</scope>
    <source>
        <tissue evidence="1">Skin</tissue>
    </source>
</reference>